<protein>
    <submittedName>
        <fullName evidence="2">Helix-turn-helix transcriptional regulator</fullName>
    </submittedName>
</protein>
<dbReference type="PROSITE" id="PS50943">
    <property type="entry name" value="HTH_CROC1"/>
    <property type="match status" value="1"/>
</dbReference>
<sequence length="137" mass="15087">MTVKIYIYDTHGEEESACSLQPEANGDDDGGRDYVLPKGYTLKDGQFYSNAGSCQLQMHNGAPLLVDSEHELAFLLEQEKKITSRREQAGLTRQQLADSAGLTVFELYQLENHEVEPGSAVLGKIASALHCETLDLI</sequence>
<dbReference type="SMART" id="SM00530">
    <property type="entry name" value="HTH_XRE"/>
    <property type="match status" value="1"/>
</dbReference>
<dbReference type="RefSeq" id="WP_212507817.1">
    <property type="nucleotide sequence ID" value="NZ_CP060696.1"/>
</dbReference>
<evidence type="ECO:0000313" key="3">
    <source>
        <dbReference type="Proteomes" id="UP000516046"/>
    </source>
</evidence>
<dbReference type="SUPFAM" id="SSF47413">
    <property type="entry name" value="lambda repressor-like DNA-binding domains"/>
    <property type="match status" value="1"/>
</dbReference>
<dbReference type="GO" id="GO:0003677">
    <property type="term" value="F:DNA binding"/>
    <property type="evidence" value="ECO:0007669"/>
    <property type="project" value="InterPro"/>
</dbReference>
<gene>
    <name evidence="2" type="ORF">H6X83_03710</name>
</gene>
<dbReference type="Pfam" id="PF01381">
    <property type="entry name" value="HTH_3"/>
    <property type="match status" value="1"/>
</dbReference>
<dbReference type="InterPro" id="IPR001387">
    <property type="entry name" value="Cro/C1-type_HTH"/>
</dbReference>
<dbReference type="Proteomes" id="UP000516046">
    <property type="component" value="Chromosome"/>
</dbReference>
<keyword evidence="3" id="KW-1185">Reference proteome</keyword>
<dbReference type="KEGG" id="caml:H6X83_03710"/>
<evidence type="ECO:0000259" key="1">
    <source>
        <dbReference type="PROSITE" id="PS50943"/>
    </source>
</evidence>
<dbReference type="CDD" id="cd00093">
    <property type="entry name" value="HTH_XRE"/>
    <property type="match status" value="1"/>
</dbReference>
<name>A0A7G9WJ87_9FIRM</name>
<dbReference type="AlphaFoldDB" id="A0A7G9WJ87"/>
<proteinExistence type="predicted"/>
<accession>A0A7G9WJ87</accession>
<evidence type="ECO:0000313" key="2">
    <source>
        <dbReference type="EMBL" id="QNO18749.1"/>
    </source>
</evidence>
<dbReference type="Gene3D" id="1.10.260.40">
    <property type="entry name" value="lambda repressor-like DNA-binding domains"/>
    <property type="match status" value="1"/>
</dbReference>
<reference evidence="2 3" key="1">
    <citation type="submission" date="2020-08" db="EMBL/GenBank/DDBJ databases">
        <authorList>
            <person name="Ren C."/>
            <person name="Gu Y."/>
            <person name="Xu Y."/>
        </authorList>
    </citation>
    <scope>NUCLEOTIDE SEQUENCE [LARGE SCALE GENOMIC DNA]</scope>
    <source>
        <strain evidence="2 3">LBM18003</strain>
    </source>
</reference>
<feature type="domain" description="HTH cro/C1-type" evidence="1">
    <location>
        <begin position="82"/>
        <end position="136"/>
    </location>
</feature>
<dbReference type="EMBL" id="CP060696">
    <property type="protein sequence ID" value="QNO18749.1"/>
    <property type="molecule type" value="Genomic_DNA"/>
</dbReference>
<dbReference type="InterPro" id="IPR010982">
    <property type="entry name" value="Lambda_DNA-bd_dom_sf"/>
</dbReference>
<organism evidence="2 3">
    <name type="scientific">Caproicibacterium amylolyticum</name>
    <dbReference type="NCBI Taxonomy" id="2766537"/>
    <lineage>
        <taxon>Bacteria</taxon>
        <taxon>Bacillati</taxon>
        <taxon>Bacillota</taxon>
        <taxon>Clostridia</taxon>
        <taxon>Eubacteriales</taxon>
        <taxon>Oscillospiraceae</taxon>
        <taxon>Caproicibacterium</taxon>
    </lineage>
</organism>